<sequence>MMGNDYEATPNGIKKGNRVIGYSSLIRQLDEGEYDMDLPEGMRLLSYVWDGVAAKYLTLSLEKQLIIWRWVVVAAFICEQRLANGIAEVPNGRGGVDIAVIYSGVNGAMSVYPGPARFSLANHVEGCAIKKYGVEKGLPLALAMYQDMVESGTMGIQLSKMGREGMNMLHDEYVELIHTEGIPSMPVVH</sequence>
<gene>
    <name evidence="1" type="ORF">V8N49_23910</name>
</gene>
<comment type="caution">
    <text evidence="1">The sequence shown here is derived from an EMBL/GenBank/DDBJ whole genome shotgun (WGS) entry which is preliminary data.</text>
</comment>
<proteinExistence type="predicted"/>
<keyword evidence="2" id="KW-1185">Reference proteome</keyword>
<dbReference type="EMBL" id="JBANEI010000038">
    <property type="protein sequence ID" value="MEI2684661.1"/>
    <property type="molecule type" value="Genomic_DNA"/>
</dbReference>
<name>A0ABU8DMC3_ERWAP</name>
<evidence type="ECO:0000313" key="1">
    <source>
        <dbReference type="EMBL" id="MEI2684661.1"/>
    </source>
</evidence>
<accession>A0ABU8DMC3</accession>
<evidence type="ECO:0000313" key="2">
    <source>
        <dbReference type="Proteomes" id="UP001306592"/>
    </source>
</evidence>
<reference evidence="1 2" key="1">
    <citation type="submission" date="2024-02" db="EMBL/GenBank/DDBJ databases">
        <title>First report Erwinia aphidicola in onion in Chile.</title>
        <authorList>
            <person name="Valenzuela M."/>
            <person name="Pena M."/>
            <person name="Dutta B."/>
        </authorList>
    </citation>
    <scope>NUCLEOTIDE SEQUENCE [LARGE SCALE GENOMIC DNA]</scope>
    <source>
        <strain evidence="1 2">QCJ3A</strain>
    </source>
</reference>
<dbReference type="Proteomes" id="UP001306592">
    <property type="component" value="Unassembled WGS sequence"/>
</dbReference>
<organism evidence="1 2">
    <name type="scientific">Erwinia aphidicola</name>
    <dbReference type="NCBI Taxonomy" id="68334"/>
    <lineage>
        <taxon>Bacteria</taxon>
        <taxon>Pseudomonadati</taxon>
        <taxon>Pseudomonadota</taxon>
        <taxon>Gammaproteobacteria</taxon>
        <taxon>Enterobacterales</taxon>
        <taxon>Erwiniaceae</taxon>
        <taxon>Erwinia</taxon>
    </lineage>
</organism>
<dbReference type="RefSeq" id="WP_336204515.1">
    <property type="nucleotide sequence ID" value="NZ_JBANEI010000038.1"/>
</dbReference>
<protein>
    <submittedName>
        <fullName evidence="1">Uncharacterized protein</fullName>
    </submittedName>
</protein>